<dbReference type="AlphaFoldDB" id="A0A0A5I1F6"/>
<dbReference type="CDD" id="cd06259">
    <property type="entry name" value="YdcF-like"/>
    <property type="match status" value="1"/>
</dbReference>
<dbReference type="InterPro" id="IPR051599">
    <property type="entry name" value="Cell_Envelope_Assoc"/>
</dbReference>
<evidence type="ECO:0000313" key="2">
    <source>
        <dbReference type="EMBL" id="KGY09621.1"/>
    </source>
</evidence>
<dbReference type="PANTHER" id="PTHR30336:SF20">
    <property type="entry name" value="DUF218 DOMAIN-CONTAINING PROTEIN"/>
    <property type="match status" value="1"/>
</dbReference>
<dbReference type="Gene3D" id="3.40.50.620">
    <property type="entry name" value="HUPs"/>
    <property type="match status" value="1"/>
</dbReference>
<feature type="domain" description="DUF218" evidence="1">
    <location>
        <begin position="24"/>
        <end position="140"/>
    </location>
</feature>
<evidence type="ECO:0000313" key="3">
    <source>
        <dbReference type="Proteomes" id="UP000030451"/>
    </source>
</evidence>
<evidence type="ECO:0000259" key="1">
    <source>
        <dbReference type="Pfam" id="PF02698"/>
    </source>
</evidence>
<dbReference type="Pfam" id="PF02698">
    <property type="entry name" value="DUF218"/>
    <property type="match status" value="1"/>
</dbReference>
<proteinExistence type="predicted"/>
<dbReference type="PANTHER" id="PTHR30336">
    <property type="entry name" value="INNER MEMBRANE PROTEIN, PROBABLE PERMEASE"/>
    <property type="match status" value="1"/>
</dbReference>
<sequence length="211" mass="24153">MKLYQHIEQLWSYMQLGHKLQVSDCIFVLGSNDLRVAEYAATLYLEGWAKTLIFSGGVGRLTDGVFDKSEAETFADIAKDMGVPSNAIIVENKATNTGENVLYTASLLNQLGHRFSSFILVQKPYMERRTYATFIKQWPGVLERFCVTSPRIEFSDYFNDDIDLDTTVRAMLGDFDRIKRYPAMGYQIEQEIPDSIEMSFKALRAVFHDNE</sequence>
<name>A0A0A5I1F6_PHOS4</name>
<dbReference type="EMBL" id="JRWP01000005">
    <property type="protein sequence ID" value="KGY09621.1"/>
    <property type="molecule type" value="Genomic_DNA"/>
</dbReference>
<comment type="caution">
    <text evidence="2">The sequence shown here is derived from an EMBL/GenBank/DDBJ whole genome shotgun (WGS) entry which is preliminary data.</text>
</comment>
<accession>A0A0A5I1F6</accession>
<dbReference type="InterPro" id="IPR014729">
    <property type="entry name" value="Rossmann-like_a/b/a_fold"/>
</dbReference>
<protein>
    <recommendedName>
        <fullName evidence="1">DUF218 domain-containing protein</fullName>
    </recommendedName>
</protein>
<organism evidence="2 3">
    <name type="scientific">Photobacterium sp. (strain ATCC 43367)</name>
    <dbReference type="NCBI Taxonomy" id="379097"/>
    <lineage>
        <taxon>Bacteria</taxon>
        <taxon>Pseudomonadati</taxon>
        <taxon>Pseudomonadota</taxon>
        <taxon>Gammaproteobacteria</taxon>
        <taxon>Vibrionales</taxon>
        <taxon>Vibrionaceae</taxon>
        <taxon>Vibrio</taxon>
        <taxon>Vibrio oreintalis group</taxon>
    </lineage>
</organism>
<gene>
    <name evidence="2" type="ORF">NM06_07225</name>
</gene>
<dbReference type="InterPro" id="IPR003848">
    <property type="entry name" value="DUF218"/>
</dbReference>
<reference evidence="2 3" key="1">
    <citation type="submission" date="2014-10" db="EMBL/GenBank/DDBJ databases">
        <title>Genome sequencing of Vibrio sinaloensis T08.</title>
        <authorList>
            <person name="Chan K.-G."/>
            <person name="Mohamad N.I."/>
        </authorList>
    </citation>
    <scope>NUCLEOTIDE SEQUENCE [LARGE SCALE GENOMIC DNA]</scope>
    <source>
        <strain evidence="2 3">T08</strain>
    </source>
</reference>
<dbReference type="STRING" id="379097.SE23_13120"/>
<dbReference type="GO" id="GO:0005886">
    <property type="term" value="C:plasma membrane"/>
    <property type="evidence" value="ECO:0007669"/>
    <property type="project" value="TreeGrafter"/>
</dbReference>
<dbReference type="Proteomes" id="UP000030451">
    <property type="component" value="Unassembled WGS sequence"/>
</dbReference>